<sequence>MTRFETTTGIAAPPQRVFDLSLEVEVHTASMAGSGERAIGGVTSGQMKLGDTVTWQARHFGLCWRMTSLISAYDPPGYFVDEQVTGPFERWHHAHHFEPDGNGGTVMRDVIDFAAPLGPLAAIAEFVVLNRYMPRLIRIRNDHVKAAAEAAN</sequence>
<dbReference type="Gene3D" id="3.30.530.20">
    <property type="match status" value="1"/>
</dbReference>
<protein>
    <submittedName>
        <fullName evidence="1">SRPBCC family protein</fullName>
    </submittedName>
</protein>
<reference evidence="1 2" key="1">
    <citation type="submission" date="2019-09" db="EMBL/GenBank/DDBJ databases">
        <title>Goodfellowia gen. nov., a new genus of the Pseudonocardineae related to Actinoalloteichus, containing Goodfellowia coeruleoviolacea gen. nov., comb. nov. gen. nov., comb. nov.</title>
        <authorList>
            <person name="Labeda D."/>
        </authorList>
    </citation>
    <scope>NUCLEOTIDE SEQUENCE [LARGE SCALE GENOMIC DNA]</scope>
    <source>
        <strain evidence="1 2">AN110305</strain>
    </source>
</reference>
<name>A0A5B2WPU9_9PSEU</name>
<reference evidence="1 2" key="2">
    <citation type="submission" date="2019-09" db="EMBL/GenBank/DDBJ databases">
        <authorList>
            <person name="Jin C."/>
        </authorList>
    </citation>
    <scope>NUCLEOTIDE SEQUENCE [LARGE SCALE GENOMIC DNA]</scope>
    <source>
        <strain evidence="1 2">AN110305</strain>
    </source>
</reference>
<dbReference type="SUPFAM" id="SSF55961">
    <property type="entry name" value="Bet v1-like"/>
    <property type="match status" value="1"/>
</dbReference>
<comment type="caution">
    <text evidence="1">The sequence shown here is derived from an EMBL/GenBank/DDBJ whole genome shotgun (WGS) entry which is preliminary data.</text>
</comment>
<gene>
    <name evidence="1" type="ORF">F0L68_34145</name>
</gene>
<dbReference type="RefSeq" id="WP_149854020.1">
    <property type="nucleotide sequence ID" value="NZ_VUOB01000072.1"/>
</dbReference>
<dbReference type="InterPro" id="IPR019587">
    <property type="entry name" value="Polyketide_cyclase/dehydratase"/>
</dbReference>
<dbReference type="Proteomes" id="UP000323454">
    <property type="component" value="Unassembled WGS sequence"/>
</dbReference>
<dbReference type="AlphaFoldDB" id="A0A5B2WPU9"/>
<accession>A0A5B2WPU9</accession>
<evidence type="ECO:0000313" key="2">
    <source>
        <dbReference type="Proteomes" id="UP000323454"/>
    </source>
</evidence>
<evidence type="ECO:0000313" key="1">
    <source>
        <dbReference type="EMBL" id="KAA2252810.1"/>
    </source>
</evidence>
<organism evidence="1 2">
    <name type="scientific">Solihabitans fulvus</name>
    <dbReference type="NCBI Taxonomy" id="1892852"/>
    <lineage>
        <taxon>Bacteria</taxon>
        <taxon>Bacillati</taxon>
        <taxon>Actinomycetota</taxon>
        <taxon>Actinomycetes</taxon>
        <taxon>Pseudonocardiales</taxon>
        <taxon>Pseudonocardiaceae</taxon>
        <taxon>Solihabitans</taxon>
    </lineage>
</organism>
<dbReference type="CDD" id="cd07820">
    <property type="entry name" value="SRPBCC_3"/>
    <property type="match status" value="1"/>
</dbReference>
<keyword evidence="2" id="KW-1185">Reference proteome</keyword>
<dbReference type="OrthoDB" id="9801773at2"/>
<dbReference type="Pfam" id="PF10604">
    <property type="entry name" value="Polyketide_cyc2"/>
    <property type="match status" value="1"/>
</dbReference>
<dbReference type="EMBL" id="VUOB01000072">
    <property type="protein sequence ID" value="KAA2252810.1"/>
    <property type="molecule type" value="Genomic_DNA"/>
</dbReference>
<dbReference type="InterPro" id="IPR023393">
    <property type="entry name" value="START-like_dom_sf"/>
</dbReference>
<proteinExistence type="predicted"/>